<evidence type="ECO:0000313" key="7">
    <source>
        <dbReference type="EMBL" id="KAK0985760.1"/>
    </source>
</evidence>
<proteinExistence type="inferred from homology"/>
<dbReference type="Pfam" id="PF09748">
    <property type="entry name" value="Med10"/>
    <property type="match status" value="1"/>
</dbReference>
<name>A0AAN6KJH4_9PEZI</name>
<evidence type="ECO:0000256" key="2">
    <source>
        <dbReference type="ARBA" id="ARBA00005389"/>
    </source>
</evidence>
<dbReference type="GO" id="GO:0016592">
    <property type="term" value="C:mediator complex"/>
    <property type="evidence" value="ECO:0007669"/>
    <property type="project" value="InterPro"/>
</dbReference>
<keyword evidence="3 6" id="KW-0805">Transcription regulation</keyword>
<dbReference type="InterPro" id="IPR019145">
    <property type="entry name" value="Mediator_Med10"/>
</dbReference>
<evidence type="ECO:0000256" key="3">
    <source>
        <dbReference type="ARBA" id="ARBA00023015"/>
    </source>
</evidence>
<reference evidence="7" key="1">
    <citation type="submission" date="2023-06" db="EMBL/GenBank/DDBJ databases">
        <title>Black Yeasts Isolated from many extreme environments.</title>
        <authorList>
            <person name="Coleine C."/>
            <person name="Stajich J.E."/>
            <person name="Selbmann L."/>
        </authorList>
    </citation>
    <scope>NUCLEOTIDE SEQUENCE</scope>
    <source>
        <strain evidence="7">CCFEE 5200</strain>
    </source>
</reference>
<comment type="caution">
    <text evidence="7">The sequence shown here is derived from an EMBL/GenBank/DDBJ whole genome shotgun (WGS) entry which is preliminary data.</text>
</comment>
<accession>A0AAN6KJH4</accession>
<evidence type="ECO:0000313" key="8">
    <source>
        <dbReference type="Proteomes" id="UP001175353"/>
    </source>
</evidence>
<sequence>MAATTLQDVDARRLPTRIPLDIIEYVEQTRNPDIYTREFVELVMRYNQQLRGRTEAFGNFRHILAREMASAIPEIKDDVNQVIEVTGGRVEH</sequence>
<dbReference type="EMBL" id="JAUJLE010000091">
    <property type="protein sequence ID" value="KAK0985760.1"/>
    <property type="molecule type" value="Genomic_DNA"/>
</dbReference>
<dbReference type="GO" id="GO:0006357">
    <property type="term" value="P:regulation of transcription by RNA polymerase II"/>
    <property type="evidence" value="ECO:0007669"/>
    <property type="project" value="InterPro"/>
</dbReference>
<gene>
    <name evidence="7" type="primary">NUT2_2</name>
    <name evidence="6" type="synonym">MED10</name>
    <name evidence="7" type="ORF">LTR91_010496</name>
</gene>
<protein>
    <recommendedName>
        <fullName evidence="6">Mediator of RNA polymerase II transcription subunit 10</fullName>
    </recommendedName>
    <alternativeName>
        <fullName evidence="6">Mediator complex subunit 10</fullName>
    </alternativeName>
</protein>
<keyword evidence="8" id="KW-1185">Reference proteome</keyword>
<organism evidence="7 8">
    <name type="scientific">Friedmanniomyces endolithicus</name>
    <dbReference type="NCBI Taxonomy" id="329885"/>
    <lineage>
        <taxon>Eukaryota</taxon>
        <taxon>Fungi</taxon>
        <taxon>Dikarya</taxon>
        <taxon>Ascomycota</taxon>
        <taxon>Pezizomycotina</taxon>
        <taxon>Dothideomycetes</taxon>
        <taxon>Dothideomycetidae</taxon>
        <taxon>Mycosphaerellales</taxon>
        <taxon>Teratosphaeriaceae</taxon>
        <taxon>Friedmanniomyces</taxon>
    </lineage>
</organism>
<comment type="function">
    <text evidence="6">Component of the Mediator complex, a coactivator involved in the regulated transcription of nearly all RNA polymerase II-dependent genes. Mediator functions as a bridge to convey information from gene-specific regulatory proteins to the basal RNA polymerase II transcription machinery. Mediator is recruited to promoters by direct interactions with regulatory proteins and serves as a scaffold for the assembly of a functional preinitiation complex with RNA polymerase II and the general transcription factors.</text>
</comment>
<dbReference type="AlphaFoldDB" id="A0AAN6KJH4"/>
<evidence type="ECO:0000256" key="6">
    <source>
        <dbReference type="RuleBase" id="RU364146"/>
    </source>
</evidence>
<dbReference type="GO" id="GO:0003712">
    <property type="term" value="F:transcription coregulator activity"/>
    <property type="evidence" value="ECO:0007669"/>
    <property type="project" value="InterPro"/>
</dbReference>
<dbReference type="Proteomes" id="UP001175353">
    <property type="component" value="Unassembled WGS sequence"/>
</dbReference>
<evidence type="ECO:0000256" key="1">
    <source>
        <dbReference type="ARBA" id="ARBA00004123"/>
    </source>
</evidence>
<keyword evidence="6" id="KW-0010">Activator</keyword>
<evidence type="ECO:0000256" key="5">
    <source>
        <dbReference type="ARBA" id="ARBA00023242"/>
    </source>
</evidence>
<comment type="subunit">
    <text evidence="6">Component of the Mediator complex.</text>
</comment>
<comment type="similarity">
    <text evidence="2 6">Belongs to the Mediator complex subunit 10 family.</text>
</comment>
<keyword evidence="5 6" id="KW-0539">Nucleus</keyword>
<comment type="subcellular location">
    <subcellularLocation>
        <location evidence="1 6">Nucleus</location>
    </subcellularLocation>
</comment>
<keyword evidence="4 6" id="KW-0804">Transcription</keyword>
<evidence type="ECO:0000256" key="4">
    <source>
        <dbReference type="ARBA" id="ARBA00023163"/>
    </source>
</evidence>